<dbReference type="PANTHER" id="PTHR15323:SF6">
    <property type="entry name" value="CELL DIVISION CYCLE PROTEIN 123 HOMOLOG"/>
    <property type="match status" value="1"/>
</dbReference>
<name>A0AAD3TZD2_9TREE</name>
<proteinExistence type="inferred from homology"/>
<comment type="caution">
    <text evidence="2">The sequence shown here is derived from an EMBL/GenBank/DDBJ whole genome shotgun (WGS) entry which is preliminary data.</text>
</comment>
<sequence>MPVPTSTTTPPLFPILTRSEVDSARTSAWYEIFEDLTTPATVISIDALGERAAFLEWIESDSIFIPEDAGAEPSHEDAPKYHLPALNKAIRAAIDKYGAVFPKLNWTSPRDAAFILPQGHGPLHCTSPHDIYLLLKSSDFVQHDLDSLRAYEGVPPADIPSEVPIELVLKKFTDMNPSQEVRCFVRDDILLGITQRDTNFYEHYQSAEEQAALISRVSEFYEDEIRENYAGGPNYIFDLYLADSGKTTITDFQPYRGSTDPLLFSYGEALELLESARAAPPQGIEGQAGAQRLPELRVIDSRAHPAANTGPAFGANMLPVEAVQMSQGQSASEFAAAWQEAMTQGMGRRMDEVSDDESDVEGMD</sequence>
<dbReference type="GO" id="GO:0005737">
    <property type="term" value="C:cytoplasm"/>
    <property type="evidence" value="ECO:0007669"/>
    <property type="project" value="TreeGrafter"/>
</dbReference>
<reference evidence="2" key="2">
    <citation type="submission" date="2023-06" db="EMBL/GenBank/DDBJ databases">
        <authorList>
            <person name="Kobayashi Y."/>
            <person name="Kayamori A."/>
            <person name="Aoki K."/>
            <person name="Shiwa Y."/>
            <person name="Fujita N."/>
            <person name="Sugita T."/>
            <person name="Iwasaki W."/>
            <person name="Tanaka N."/>
            <person name="Takashima M."/>
        </authorList>
    </citation>
    <scope>NUCLEOTIDE SEQUENCE</scope>
    <source>
        <strain evidence="2">HIS016</strain>
    </source>
</reference>
<gene>
    <name evidence="2" type="primary">CDC123</name>
    <name evidence="2" type="ORF">CspeluHIS016_0803020</name>
</gene>
<dbReference type="EMBL" id="BTCM01000008">
    <property type="protein sequence ID" value="GMK59696.1"/>
    <property type="molecule type" value="Genomic_DNA"/>
</dbReference>
<dbReference type="InterPro" id="IPR009772">
    <property type="entry name" value="CDC123"/>
</dbReference>
<evidence type="ECO:0000313" key="3">
    <source>
        <dbReference type="Proteomes" id="UP001222932"/>
    </source>
</evidence>
<evidence type="ECO:0000313" key="2">
    <source>
        <dbReference type="EMBL" id="GMK59696.1"/>
    </source>
</evidence>
<comment type="similarity">
    <text evidence="1">Belongs to the CDC123 family.</text>
</comment>
<dbReference type="PANTHER" id="PTHR15323">
    <property type="entry name" value="D123 PROTEIN"/>
    <property type="match status" value="1"/>
</dbReference>
<keyword evidence="3" id="KW-1185">Reference proteome</keyword>
<evidence type="ECO:0000256" key="1">
    <source>
        <dbReference type="ARBA" id="ARBA00011047"/>
    </source>
</evidence>
<accession>A0AAD3TZD2</accession>
<evidence type="ECO:0008006" key="4">
    <source>
        <dbReference type="Google" id="ProtNLM"/>
    </source>
</evidence>
<organism evidence="2 3">
    <name type="scientific">Cutaneotrichosporon spelunceum</name>
    <dbReference type="NCBI Taxonomy" id="1672016"/>
    <lineage>
        <taxon>Eukaryota</taxon>
        <taxon>Fungi</taxon>
        <taxon>Dikarya</taxon>
        <taxon>Basidiomycota</taxon>
        <taxon>Agaricomycotina</taxon>
        <taxon>Tremellomycetes</taxon>
        <taxon>Trichosporonales</taxon>
        <taxon>Trichosporonaceae</taxon>
        <taxon>Cutaneotrichosporon</taxon>
    </lineage>
</organism>
<protein>
    <recommendedName>
        <fullName evidence="4">Cell division cycle protein 123</fullName>
    </recommendedName>
</protein>
<dbReference type="AlphaFoldDB" id="A0AAD3TZD2"/>
<dbReference type="Proteomes" id="UP001222932">
    <property type="component" value="Unassembled WGS sequence"/>
</dbReference>
<dbReference type="Pfam" id="PF07065">
    <property type="entry name" value="D123"/>
    <property type="match status" value="1"/>
</dbReference>
<reference evidence="2" key="1">
    <citation type="journal article" date="2023" name="BMC Genomics">
        <title>Chromosome-level genome assemblies of Cutaneotrichosporon spp. (Trichosporonales, Basidiomycota) reveal imbalanced evolution between nucleotide sequences and chromosome synteny.</title>
        <authorList>
            <person name="Kobayashi Y."/>
            <person name="Kayamori A."/>
            <person name="Aoki K."/>
            <person name="Shiwa Y."/>
            <person name="Matsutani M."/>
            <person name="Fujita N."/>
            <person name="Sugita T."/>
            <person name="Iwasaki W."/>
            <person name="Tanaka N."/>
            <person name="Takashima M."/>
        </authorList>
    </citation>
    <scope>NUCLEOTIDE SEQUENCE</scope>
    <source>
        <strain evidence="2">HIS016</strain>
    </source>
</reference>